<dbReference type="Proteomes" id="UP000305471">
    <property type="component" value="Unassembled WGS sequence"/>
</dbReference>
<dbReference type="CDD" id="cd00130">
    <property type="entry name" value="PAS"/>
    <property type="match status" value="1"/>
</dbReference>
<accession>A0A4U0ZA91</accession>
<dbReference type="InterPro" id="IPR003594">
    <property type="entry name" value="HATPase_dom"/>
</dbReference>
<evidence type="ECO:0000256" key="1">
    <source>
        <dbReference type="ARBA" id="ARBA00000085"/>
    </source>
</evidence>
<keyword evidence="3 7" id="KW-0597">Phosphoprotein</keyword>
<dbReference type="Pfam" id="PF00512">
    <property type="entry name" value="HisKA"/>
    <property type="match status" value="1"/>
</dbReference>
<dbReference type="Gene3D" id="3.30.450.20">
    <property type="entry name" value="PAS domain"/>
    <property type="match status" value="1"/>
</dbReference>
<dbReference type="Gene3D" id="3.30.565.10">
    <property type="entry name" value="Histidine kinase-like ATPase, C-terminal domain"/>
    <property type="match status" value="1"/>
</dbReference>
<dbReference type="PROSITE" id="PS50109">
    <property type="entry name" value="HIS_KIN"/>
    <property type="match status" value="1"/>
</dbReference>
<dbReference type="InterPro" id="IPR011006">
    <property type="entry name" value="CheY-like_superfamily"/>
</dbReference>
<dbReference type="FunFam" id="3.30.565.10:FF:000010">
    <property type="entry name" value="Sensor histidine kinase RcsC"/>
    <property type="match status" value="1"/>
</dbReference>
<dbReference type="NCBIfam" id="TIGR00229">
    <property type="entry name" value="sensory_box"/>
    <property type="match status" value="1"/>
</dbReference>
<dbReference type="Gene3D" id="3.40.50.2300">
    <property type="match status" value="1"/>
</dbReference>
<evidence type="ECO:0000256" key="3">
    <source>
        <dbReference type="ARBA" id="ARBA00022553"/>
    </source>
</evidence>
<dbReference type="InterPro" id="IPR005467">
    <property type="entry name" value="His_kinase_dom"/>
</dbReference>
<comment type="caution">
    <text evidence="10">The sequence shown here is derived from an EMBL/GenBank/DDBJ whole genome shotgun (WGS) entry which is preliminary data.</text>
</comment>
<dbReference type="SUPFAM" id="SSF47384">
    <property type="entry name" value="Homodimeric domain of signal transducing histidine kinase"/>
    <property type="match status" value="1"/>
</dbReference>
<dbReference type="InterPro" id="IPR001789">
    <property type="entry name" value="Sig_transdc_resp-reg_receiver"/>
</dbReference>
<reference evidence="10 11" key="1">
    <citation type="submission" date="2019-04" db="EMBL/GenBank/DDBJ databases">
        <title>Alteromonas portus sp. nov., an alginate lyase-excreting marine bacterium.</title>
        <authorList>
            <person name="Huang H."/>
            <person name="Mo K."/>
            <person name="Bao S."/>
        </authorList>
    </citation>
    <scope>NUCLEOTIDE SEQUENCE [LARGE SCALE GENOMIC DNA]</scope>
    <source>
        <strain evidence="10 11">HB161718</strain>
    </source>
</reference>
<dbReference type="PANTHER" id="PTHR45339:SF5">
    <property type="entry name" value="HISTIDINE KINASE"/>
    <property type="match status" value="1"/>
</dbReference>
<dbReference type="SMART" id="SM00065">
    <property type="entry name" value="GAF"/>
    <property type="match status" value="1"/>
</dbReference>
<protein>
    <recommendedName>
        <fullName evidence="2">histidine kinase</fullName>
        <ecNumber evidence="2">2.7.13.3</ecNumber>
    </recommendedName>
</protein>
<dbReference type="CDD" id="cd00082">
    <property type="entry name" value="HisKA"/>
    <property type="match status" value="1"/>
</dbReference>
<dbReference type="InterPro" id="IPR000014">
    <property type="entry name" value="PAS"/>
</dbReference>
<dbReference type="Pfam" id="PF02518">
    <property type="entry name" value="HATPase_c"/>
    <property type="match status" value="1"/>
</dbReference>
<feature type="modified residue" description="4-aspartylphosphate" evidence="7">
    <location>
        <position position="624"/>
    </location>
</feature>
<evidence type="ECO:0000313" key="10">
    <source>
        <dbReference type="EMBL" id="TKB01544.1"/>
    </source>
</evidence>
<dbReference type="InterPro" id="IPR035965">
    <property type="entry name" value="PAS-like_dom_sf"/>
</dbReference>
<evidence type="ECO:0000256" key="6">
    <source>
        <dbReference type="ARBA" id="ARBA00023012"/>
    </source>
</evidence>
<dbReference type="EC" id="2.7.13.3" evidence="2"/>
<dbReference type="SUPFAM" id="SSF55785">
    <property type="entry name" value="PYP-like sensor domain (PAS domain)"/>
    <property type="match status" value="1"/>
</dbReference>
<dbReference type="InterPro" id="IPR003661">
    <property type="entry name" value="HisK_dim/P_dom"/>
</dbReference>
<name>A0A4U0ZA91_9ALTE</name>
<dbReference type="InterPro" id="IPR013655">
    <property type="entry name" value="PAS_fold_3"/>
</dbReference>
<evidence type="ECO:0000259" key="8">
    <source>
        <dbReference type="PROSITE" id="PS50109"/>
    </source>
</evidence>
<dbReference type="Pfam" id="PF00072">
    <property type="entry name" value="Response_reg"/>
    <property type="match status" value="1"/>
</dbReference>
<dbReference type="PANTHER" id="PTHR45339">
    <property type="entry name" value="HYBRID SIGNAL TRANSDUCTION HISTIDINE KINASE J"/>
    <property type="match status" value="1"/>
</dbReference>
<sequence length="707" mass="78769">MSIIQDLQLISNDRVMSLDEKLANLLRIGTEALRLETGIVSNIQGERYRVRSVVTFDDNIPKGAEFSLHDTYCADVASEDSVIAYHNIDVQPGASHPCFEKYTLKSYLASPIHVFGEFYGTVNFSSLSPRNEPFNELEMDYLLLLATWIGNELERQQSISNLNAQKVMFEERNSLLNQVTNLAGVGTWELDVESGAVIWSGALKRMFHVHSDRVLHAEDILKFIAHDEHRKRYAEQFEKMTKTGSDFCYEVEIRTDAGETRWIESRAHPIMQNGRCVKVVGATVDITQMHIDKAVLQHKSDLAQNALKARGEFLANMSQQIRTPIHGVQGMLEALMGTSLNPKQLELASLATQSADTLLDIVNDILDFSKIDAGELVFEDASTSFAEVIEEQIPMFTRLAEEKGVAFSVSTAALQGQHFMADKLRLGQVLINLLNNAFKFTKEGEVTVDTKCVRYGKGRYRVKLIVTDTGMGISAQQQKFIFTPFMHVESAPAENTTQHRFEGTGLGLPIVKQIVEHYNGKIEVSSELGIGARFTVTLTLDDANVGAEEEKAVDQNTIYMPSKAELSALKALIVEDNEINQLVIKEQLKEIGLVSDLAVNGQEAVEKVKRSMAEKSPYALILMDCHMPVMDGLEATKQIRLLDQQSAEIPIIALTANVVTKEKEKCLNSGMNDFISKPVGVSRLKECVFRHLSKQLKNNVSALKDPA</sequence>
<dbReference type="RefSeq" id="WP_136783356.1">
    <property type="nucleotide sequence ID" value="NZ_SWCO01000010.1"/>
</dbReference>
<dbReference type="InterPro" id="IPR036097">
    <property type="entry name" value="HisK_dim/P_sf"/>
</dbReference>
<proteinExistence type="predicted"/>
<dbReference type="InterPro" id="IPR003018">
    <property type="entry name" value="GAF"/>
</dbReference>
<keyword evidence="11" id="KW-1185">Reference proteome</keyword>
<evidence type="ECO:0000256" key="5">
    <source>
        <dbReference type="ARBA" id="ARBA00022777"/>
    </source>
</evidence>
<evidence type="ECO:0000259" key="9">
    <source>
        <dbReference type="PROSITE" id="PS50110"/>
    </source>
</evidence>
<keyword evidence="4" id="KW-0808">Transferase</keyword>
<dbReference type="OrthoDB" id="9810730at2"/>
<dbReference type="Pfam" id="PF08447">
    <property type="entry name" value="PAS_3"/>
    <property type="match status" value="1"/>
</dbReference>
<dbReference type="SMART" id="SM00387">
    <property type="entry name" value="HATPase_c"/>
    <property type="match status" value="1"/>
</dbReference>
<dbReference type="SUPFAM" id="SSF55874">
    <property type="entry name" value="ATPase domain of HSP90 chaperone/DNA topoisomerase II/histidine kinase"/>
    <property type="match status" value="1"/>
</dbReference>
<keyword evidence="6" id="KW-0902">Two-component regulatory system</keyword>
<organism evidence="10 11">
    <name type="scientific">Alteromonas portus</name>
    <dbReference type="NCBI Taxonomy" id="2565549"/>
    <lineage>
        <taxon>Bacteria</taxon>
        <taxon>Pseudomonadati</taxon>
        <taxon>Pseudomonadota</taxon>
        <taxon>Gammaproteobacteria</taxon>
        <taxon>Alteromonadales</taxon>
        <taxon>Alteromonadaceae</taxon>
        <taxon>Alteromonas/Salinimonas group</taxon>
        <taxon>Alteromonas</taxon>
    </lineage>
</organism>
<dbReference type="InterPro" id="IPR036890">
    <property type="entry name" value="HATPase_C_sf"/>
</dbReference>
<feature type="domain" description="Histidine kinase" evidence="8">
    <location>
        <begin position="316"/>
        <end position="542"/>
    </location>
</feature>
<dbReference type="Gene3D" id="1.10.287.130">
    <property type="match status" value="1"/>
</dbReference>
<dbReference type="SMART" id="SM00388">
    <property type="entry name" value="HisKA"/>
    <property type="match status" value="1"/>
</dbReference>
<dbReference type="EMBL" id="SWCO01000010">
    <property type="protein sequence ID" value="TKB01544.1"/>
    <property type="molecule type" value="Genomic_DNA"/>
</dbReference>
<dbReference type="CDD" id="cd17546">
    <property type="entry name" value="REC_hyHK_CKI1_RcsC-like"/>
    <property type="match status" value="1"/>
</dbReference>
<dbReference type="AlphaFoldDB" id="A0A4U0ZA91"/>
<dbReference type="GO" id="GO:0000155">
    <property type="term" value="F:phosphorelay sensor kinase activity"/>
    <property type="evidence" value="ECO:0007669"/>
    <property type="project" value="InterPro"/>
</dbReference>
<comment type="catalytic activity">
    <reaction evidence="1">
        <text>ATP + protein L-histidine = ADP + protein N-phospho-L-histidine.</text>
        <dbReference type="EC" id="2.7.13.3"/>
    </reaction>
</comment>
<dbReference type="CDD" id="cd16922">
    <property type="entry name" value="HATPase_EvgS-ArcB-TorS-like"/>
    <property type="match status" value="1"/>
</dbReference>
<dbReference type="SUPFAM" id="SSF55781">
    <property type="entry name" value="GAF domain-like"/>
    <property type="match status" value="1"/>
</dbReference>
<dbReference type="InterPro" id="IPR029016">
    <property type="entry name" value="GAF-like_dom_sf"/>
</dbReference>
<dbReference type="SUPFAM" id="SSF52172">
    <property type="entry name" value="CheY-like"/>
    <property type="match status" value="1"/>
</dbReference>
<evidence type="ECO:0000256" key="4">
    <source>
        <dbReference type="ARBA" id="ARBA00022679"/>
    </source>
</evidence>
<feature type="domain" description="Response regulatory" evidence="9">
    <location>
        <begin position="570"/>
        <end position="692"/>
    </location>
</feature>
<dbReference type="Gene3D" id="3.30.450.40">
    <property type="match status" value="1"/>
</dbReference>
<evidence type="ECO:0000256" key="2">
    <source>
        <dbReference type="ARBA" id="ARBA00012438"/>
    </source>
</evidence>
<dbReference type="SMART" id="SM00448">
    <property type="entry name" value="REC"/>
    <property type="match status" value="1"/>
</dbReference>
<dbReference type="Pfam" id="PF01590">
    <property type="entry name" value="GAF"/>
    <property type="match status" value="1"/>
</dbReference>
<keyword evidence="5" id="KW-0418">Kinase</keyword>
<dbReference type="PROSITE" id="PS50110">
    <property type="entry name" value="RESPONSE_REGULATORY"/>
    <property type="match status" value="1"/>
</dbReference>
<dbReference type="InterPro" id="IPR004358">
    <property type="entry name" value="Sig_transdc_His_kin-like_C"/>
</dbReference>
<evidence type="ECO:0000313" key="11">
    <source>
        <dbReference type="Proteomes" id="UP000305471"/>
    </source>
</evidence>
<gene>
    <name evidence="10" type="ORF">E5672_17185</name>
</gene>
<evidence type="ECO:0000256" key="7">
    <source>
        <dbReference type="PROSITE-ProRule" id="PRU00169"/>
    </source>
</evidence>
<dbReference type="PRINTS" id="PR00344">
    <property type="entry name" value="BCTRLSENSOR"/>
</dbReference>